<gene>
    <name evidence="9" type="ORF">BJBARM5_0788</name>
</gene>
<comment type="catalytic activity">
    <reaction evidence="6">
        <text>a 2'-deoxyadenosine in DNA + S-adenosyl-L-methionine = an N(6)-methyl-2'-deoxyadenosine in DNA + S-adenosyl-L-homocysteine + H(+)</text>
        <dbReference type="Rhea" id="RHEA:15197"/>
        <dbReference type="Rhea" id="RHEA-COMP:12418"/>
        <dbReference type="Rhea" id="RHEA-COMP:12419"/>
        <dbReference type="ChEBI" id="CHEBI:15378"/>
        <dbReference type="ChEBI" id="CHEBI:57856"/>
        <dbReference type="ChEBI" id="CHEBI:59789"/>
        <dbReference type="ChEBI" id="CHEBI:90615"/>
        <dbReference type="ChEBI" id="CHEBI:90616"/>
        <dbReference type="EC" id="2.1.1.72"/>
    </reaction>
</comment>
<evidence type="ECO:0000256" key="5">
    <source>
        <dbReference type="ARBA" id="ARBA00022747"/>
    </source>
</evidence>
<dbReference type="GO" id="GO:0003677">
    <property type="term" value="F:DNA binding"/>
    <property type="evidence" value="ECO:0007669"/>
    <property type="project" value="InterPro"/>
</dbReference>
<evidence type="ECO:0000256" key="7">
    <source>
        <dbReference type="SAM" id="Coils"/>
    </source>
</evidence>
<evidence type="ECO:0000259" key="8">
    <source>
        <dbReference type="Pfam" id="PF02384"/>
    </source>
</evidence>
<keyword evidence="2 9" id="KW-0489">Methyltransferase</keyword>
<dbReference type="GO" id="GO:0009007">
    <property type="term" value="F:site-specific DNA-methyltransferase (adenine-specific) activity"/>
    <property type="evidence" value="ECO:0007669"/>
    <property type="project" value="UniProtKB-EC"/>
</dbReference>
<evidence type="ECO:0000313" key="9">
    <source>
        <dbReference type="EMBL" id="EFD92499.1"/>
    </source>
</evidence>
<dbReference type="SUPFAM" id="SSF53335">
    <property type="entry name" value="S-adenosyl-L-methionine-dependent methyltransferases"/>
    <property type="match status" value="1"/>
</dbReference>
<dbReference type="InterPro" id="IPR029063">
    <property type="entry name" value="SAM-dependent_MTases_sf"/>
</dbReference>
<organism evidence="9 10">
    <name type="scientific">Candidatus Parvarchaeum acidophilus ARMAN-5</name>
    <dbReference type="NCBI Taxonomy" id="662762"/>
    <lineage>
        <taxon>Archaea</taxon>
        <taxon>Candidatus Parvarchaeota</taxon>
        <taxon>Candidatus Parvarchaeum</taxon>
    </lineage>
</organism>
<keyword evidence="4" id="KW-0949">S-adenosyl-L-methionine</keyword>
<evidence type="ECO:0000256" key="4">
    <source>
        <dbReference type="ARBA" id="ARBA00022691"/>
    </source>
</evidence>
<dbReference type="GO" id="GO:0009307">
    <property type="term" value="P:DNA restriction-modification system"/>
    <property type="evidence" value="ECO:0007669"/>
    <property type="project" value="UniProtKB-KW"/>
</dbReference>
<dbReference type="EC" id="2.1.1.72" evidence="1"/>
<dbReference type="PANTHER" id="PTHR42933:SF3">
    <property type="entry name" value="TYPE I RESTRICTION ENZYME MJAVIII METHYLASE SUBUNIT"/>
    <property type="match status" value="1"/>
</dbReference>
<evidence type="ECO:0000256" key="3">
    <source>
        <dbReference type="ARBA" id="ARBA00022679"/>
    </source>
</evidence>
<evidence type="ECO:0000313" key="10">
    <source>
        <dbReference type="Proteomes" id="UP000009376"/>
    </source>
</evidence>
<evidence type="ECO:0000256" key="1">
    <source>
        <dbReference type="ARBA" id="ARBA00011900"/>
    </source>
</evidence>
<feature type="coiled-coil region" evidence="7">
    <location>
        <begin position="66"/>
        <end position="93"/>
    </location>
</feature>
<protein>
    <recommendedName>
        <fullName evidence="1">site-specific DNA-methyltransferase (adenine-specific)</fullName>
        <ecNumber evidence="1">2.1.1.72</ecNumber>
    </recommendedName>
</protein>
<keyword evidence="3" id="KW-0808">Transferase</keyword>
<dbReference type="GO" id="GO:0008170">
    <property type="term" value="F:N-methyltransferase activity"/>
    <property type="evidence" value="ECO:0007669"/>
    <property type="project" value="InterPro"/>
</dbReference>
<evidence type="ECO:0000256" key="6">
    <source>
        <dbReference type="ARBA" id="ARBA00047942"/>
    </source>
</evidence>
<proteinExistence type="predicted"/>
<dbReference type="Gene3D" id="3.40.50.150">
    <property type="entry name" value="Vaccinia Virus protein VP39"/>
    <property type="match status" value="1"/>
</dbReference>
<accession>D6GWA6</accession>
<dbReference type="PRINTS" id="PR00507">
    <property type="entry name" value="N12N6MTFRASE"/>
</dbReference>
<dbReference type="PANTHER" id="PTHR42933">
    <property type="entry name" value="SLR6095 PROTEIN"/>
    <property type="match status" value="1"/>
</dbReference>
<dbReference type="CDD" id="cd02440">
    <property type="entry name" value="AdoMet_MTases"/>
    <property type="match status" value="1"/>
</dbReference>
<evidence type="ECO:0000256" key="2">
    <source>
        <dbReference type="ARBA" id="ARBA00022603"/>
    </source>
</evidence>
<feature type="domain" description="DNA methylase adenine-specific" evidence="8">
    <location>
        <begin position="274"/>
        <end position="570"/>
    </location>
</feature>
<dbReference type="InterPro" id="IPR003356">
    <property type="entry name" value="DNA_methylase_A-5"/>
</dbReference>
<dbReference type="Pfam" id="PF02384">
    <property type="entry name" value="N6_Mtase"/>
    <property type="match status" value="1"/>
</dbReference>
<dbReference type="AlphaFoldDB" id="D6GWA6"/>
<sequence length="619" mass="70567">MVKSEVDAYVYIKNKLKEIGWDTRKPAQGGQLYTQNQCLEEPEIKKYLHLDRPEYTLKINDSIFWMIEAKRDVSEINKALKEAREDYAKKVNQSDKVNVLIISGVAGDDEDGYVIRSEYFLNNRFLPITINGKEITSLPSPQIIKLIIDRNNPKYSRCPINEELFLKTAEDINEILHAGGIEKDSRAKVVSALLLSLLDDTPPNINATPKVLVSDINSRVKNTLERESKIEMFDYIRLNLPSSADNHIKFKTAVIKTLRELNDLNIKSAMNSGTDVLGKFYEVFLKYGNGAKEIGIVLTPRHITQFVAEVMSLRPEDIIYDPCCGTGGFLVAAFDEIKRNYKNEVDVFKKNNIFGVDQSDAVVSLAIVNMIFRGDGKNNIIEGNSLVKFLHSRVVGDHLSAFYSDTPSATGKEPVTRVLMNPPFPTKKNDEKEYKFVDQALKQMKEGGLLFSILPYSTTVKASRRNWRRRLLENNTLLAVMTLPEDLFYPTGVVTLGIFVKKGIPHDKNRNVLWLRTLNDGLLKKKGKRLPNLRAKNDLKEIKSLLRSFLLDQETEVKNIPQFQKACPIDFLDSNLELCPEAYLDDKPFNENEITTMIDQSMRDNIAFKIKFENLLKEE</sequence>
<name>D6GWA6_PARA5</name>
<reference evidence="9 10" key="1">
    <citation type="journal article" date="2010" name="Proc. Natl. Acad. Sci. U.S.A.">
        <title>Enigmatic, ultrasmall, uncultivated Archaea.</title>
        <authorList>
            <person name="Baker B.J."/>
            <person name="Comolli L.R."/>
            <person name="Dick G.J."/>
            <person name="Hauser L.J."/>
            <person name="Hyatt D."/>
            <person name="Dill B.D."/>
            <person name="Land M.L."/>
            <person name="Verberkmoes N.C."/>
            <person name="Hettich R.L."/>
            <person name="Banfield J.F."/>
        </authorList>
    </citation>
    <scope>NUCLEOTIDE SEQUENCE [LARGE SCALE GENOMIC DNA]</scope>
</reference>
<dbReference type="InterPro" id="IPR051537">
    <property type="entry name" value="DNA_Adenine_Mtase"/>
</dbReference>
<dbReference type="Proteomes" id="UP000009376">
    <property type="component" value="Unassembled WGS sequence"/>
</dbReference>
<dbReference type="EMBL" id="GG745585">
    <property type="protein sequence ID" value="EFD92499.1"/>
    <property type="molecule type" value="Genomic_DNA"/>
</dbReference>
<keyword evidence="5" id="KW-0680">Restriction system</keyword>
<dbReference type="GO" id="GO:0032259">
    <property type="term" value="P:methylation"/>
    <property type="evidence" value="ECO:0007669"/>
    <property type="project" value="UniProtKB-KW"/>
</dbReference>
<keyword evidence="7" id="KW-0175">Coiled coil</keyword>